<keyword evidence="4" id="KW-1185">Reference proteome</keyword>
<dbReference type="OrthoDB" id="113059at2759"/>
<accession>A0A225VKF8</accession>
<dbReference type="AlphaFoldDB" id="A0A225VKF8"/>
<protein>
    <submittedName>
        <fullName evidence="3">Uncharacterized protein</fullName>
    </submittedName>
</protein>
<feature type="compositionally biased region" description="Basic and acidic residues" evidence="2">
    <location>
        <begin position="191"/>
        <end position="207"/>
    </location>
</feature>
<keyword evidence="1" id="KW-0175">Coiled coil</keyword>
<sequence length="641" mass="69573">MVSLARQPPRRVDIPLDRRLEEATSLSEVLSAALPPRRVDLTESELVVGLRNEVTRLTAALKDAEDTIAEQVEREEIAEVFCVQASNEANDLDSMLRKERELSLKRANSILRQHSPNHGLDTDSLVLAAAGIFAGDIDCKLIGLGPTQTSLKRGRDFDREDSSGDSSDAGSEPSGVSIVTPPAASAASRRCSAEAAREEASRAEAAEKTLAGATAAEKAASEAAKTMAAAARVQVAVAEATLALAAAAKARAETAKSGLTSAKSSNSGPPVTTPVPISSSGLEVLLLTATPSPDPPFTSLSGLVRGDNGVTHTGLSGAAFEFSCPSAPTSSTEVVDLSSDDPSTERFLELSSSFSSPIVSVPRRDGRPTRTTSVTSDLRVKHTLEQELATDELVLGLATDRPRRRTTIHCHRAPSHGRRVLVASPCLLPAPRSLVFLRYLAILMAWREYNKTRNAVADRLRWQMPRKVWKWCVETDHEPRRCPAERLLEPTYIQYSFEVIECVPTTDDWVVDVAKLDQQQLWRNCWVDAPFGHHYNTTDAPCNADVPLFVPRGMTAENVVSAIVPHPSLRSEDLVAPWLSGVAQMLCRQVAPYTDVVVSSCSRQTTDNQLGDLFHLCSIFYRLLPRDTSSRGQFTLRSVLI</sequence>
<comment type="caution">
    <text evidence="3">The sequence shown here is derived from an EMBL/GenBank/DDBJ whole genome shotgun (WGS) entry which is preliminary data.</text>
</comment>
<dbReference type="STRING" id="4795.A0A225VKF8"/>
<feature type="region of interest" description="Disordered" evidence="2">
    <location>
        <begin position="150"/>
        <end position="208"/>
    </location>
</feature>
<organism evidence="3 4">
    <name type="scientific">Phytophthora megakarya</name>
    <dbReference type="NCBI Taxonomy" id="4795"/>
    <lineage>
        <taxon>Eukaryota</taxon>
        <taxon>Sar</taxon>
        <taxon>Stramenopiles</taxon>
        <taxon>Oomycota</taxon>
        <taxon>Peronosporomycetes</taxon>
        <taxon>Peronosporales</taxon>
        <taxon>Peronosporaceae</taxon>
        <taxon>Phytophthora</taxon>
    </lineage>
</organism>
<feature type="coiled-coil region" evidence="1">
    <location>
        <begin position="47"/>
        <end position="74"/>
    </location>
</feature>
<proteinExistence type="predicted"/>
<dbReference type="Proteomes" id="UP000198211">
    <property type="component" value="Unassembled WGS sequence"/>
</dbReference>
<dbReference type="EMBL" id="NBNE01004143">
    <property type="protein sequence ID" value="OWZ06036.1"/>
    <property type="molecule type" value="Genomic_DNA"/>
</dbReference>
<evidence type="ECO:0000256" key="2">
    <source>
        <dbReference type="SAM" id="MobiDB-lite"/>
    </source>
</evidence>
<feature type="compositionally biased region" description="Basic and acidic residues" evidence="2">
    <location>
        <begin position="153"/>
        <end position="162"/>
    </location>
</feature>
<evidence type="ECO:0000313" key="3">
    <source>
        <dbReference type="EMBL" id="OWZ06036.1"/>
    </source>
</evidence>
<gene>
    <name evidence="3" type="ORF">PHMEG_00021767</name>
</gene>
<evidence type="ECO:0000313" key="4">
    <source>
        <dbReference type="Proteomes" id="UP000198211"/>
    </source>
</evidence>
<evidence type="ECO:0000256" key="1">
    <source>
        <dbReference type="SAM" id="Coils"/>
    </source>
</evidence>
<reference evidence="4" key="1">
    <citation type="submission" date="2017-03" db="EMBL/GenBank/DDBJ databases">
        <title>Phytopthora megakarya and P. palmivora, two closely related causual agents of cacao black pod achieved similar genome size and gene model numbers by different mechanisms.</title>
        <authorList>
            <person name="Ali S."/>
            <person name="Shao J."/>
            <person name="Larry D.J."/>
            <person name="Kronmiller B."/>
            <person name="Shen D."/>
            <person name="Strem M.D."/>
            <person name="Melnick R.L."/>
            <person name="Guiltinan M.J."/>
            <person name="Tyler B.M."/>
            <person name="Meinhardt L.W."/>
            <person name="Bailey B.A."/>
        </authorList>
    </citation>
    <scope>NUCLEOTIDE SEQUENCE [LARGE SCALE GENOMIC DNA]</scope>
    <source>
        <strain evidence="4">zdho120</strain>
    </source>
</reference>
<name>A0A225VKF8_9STRA</name>